<sequence>MSESDNKPRPRILFMDDEADIRRVGGKVLKYLGYEAVEVTKGEEAIAAYTEALNSDRPFVAAILDLQIKGGMDGIATMEKLRELDPDVKGILSSGLPKDTADPSIASYGFAGTINKPYEIAALSAVLKDILGPA</sequence>
<reference evidence="4 5" key="1">
    <citation type="submission" date="2023-12" db="EMBL/GenBank/DDBJ databases">
        <title>Description of an unclassified Opitutus bacterium of Verrucomicrobiota.</title>
        <authorList>
            <person name="Zhang D.-F."/>
        </authorList>
    </citation>
    <scope>NUCLEOTIDE SEQUENCE [LARGE SCALE GENOMIC DNA]</scope>
    <source>
        <strain evidence="4 5">WL0086</strain>
    </source>
</reference>
<dbReference type="PANTHER" id="PTHR44591">
    <property type="entry name" value="STRESS RESPONSE REGULATOR PROTEIN 1"/>
    <property type="match status" value="1"/>
</dbReference>
<dbReference type="InterPro" id="IPR011006">
    <property type="entry name" value="CheY-like_superfamily"/>
</dbReference>
<evidence type="ECO:0000313" key="5">
    <source>
        <dbReference type="Proteomes" id="UP000738431"/>
    </source>
</evidence>
<dbReference type="PROSITE" id="PS50110">
    <property type="entry name" value="RESPONSE_REGULATORY"/>
    <property type="match status" value="1"/>
</dbReference>
<keyword evidence="1 2" id="KW-0597">Phosphoprotein</keyword>
<protein>
    <submittedName>
        <fullName evidence="4">Response regulator</fullName>
    </submittedName>
</protein>
<dbReference type="InterPro" id="IPR001789">
    <property type="entry name" value="Sig_transdc_resp-reg_receiver"/>
</dbReference>
<feature type="modified residue" description="4-aspartylphosphate" evidence="2">
    <location>
        <position position="65"/>
    </location>
</feature>
<evidence type="ECO:0000259" key="3">
    <source>
        <dbReference type="PROSITE" id="PS50110"/>
    </source>
</evidence>
<dbReference type="SUPFAM" id="SSF52172">
    <property type="entry name" value="CheY-like"/>
    <property type="match status" value="1"/>
</dbReference>
<dbReference type="Pfam" id="PF00072">
    <property type="entry name" value="Response_reg"/>
    <property type="match status" value="1"/>
</dbReference>
<evidence type="ECO:0000256" key="2">
    <source>
        <dbReference type="PROSITE-ProRule" id="PRU00169"/>
    </source>
</evidence>
<organism evidence="4 5">
    <name type="scientific">Actomonas aquatica</name>
    <dbReference type="NCBI Taxonomy" id="2866162"/>
    <lineage>
        <taxon>Bacteria</taxon>
        <taxon>Pseudomonadati</taxon>
        <taxon>Verrucomicrobiota</taxon>
        <taxon>Opitutia</taxon>
        <taxon>Opitutales</taxon>
        <taxon>Opitutaceae</taxon>
        <taxon>Actomonas</taxon>
    </lineage>
</organism>
<gene>
    <name evidence="4" type="ORF">K1X11_008455</name>
</gene>
<name>A0ABZ1CDY4_9BACT</name>
<evidence type="ECO:0000256" key="1">
    <source>
        <dbReference type="ARBA" id="ARBA00022553"/>
    </source>
</evidence>
<dbReference type="RefSeq" id="WP_221029871.1">
    <property type="nucleotide sequence ID" value="NZ_CP139781.1"/>
</dbReference>
<dbReference type="PANTHER" id="PTHR44591:SF3">
    <property type="entry name" value="RESPONSE REGULATORY DOMAIN-CONTAINING PROTEIN"/>
    <property type="match status" value="1"/>
</dbReference>
<feature type="domain" description="Response regulatory" evidence="3">
    <location>
        <begin position="11"/>
        <end position="131"/>
    </location>
</feature>
<dbReference type="EMBL" id="CP139781">
    <property type="protein sequence ID" value="WRQ89438.1"/>
    <property type="molecule type" value="Genomic_DNA"/>
</dbReference>
<dbReference type="SMART" id="SM00448">
    <property type="entry name" value="REC"/>
    <property type="match status" value="1"/>
</dbReference>
<dbReference type="Gene3D" id="3.40.50.2300">
    <property type="match status" value="1"/>
</dbReference>
<dbReference type="InterPro" id="IPR050595">
    <property type="entry name" value="Bact_response_regulator"/>
</dbReference>
<keyword evidence="5" id="KW-1185">Reference proteome</keyword>
<accession>A0ABZ1CDY4</accession>
<evidence type="ECO:0000313" key="4">
    <source>
        <dbReference type="EMBL" id="WRQ89438.1"/>
    </source>
</evidence>
<dbReference type="Proteomes" id="UP000738431">
    <property type="component" value="Chromosome"/>
</dbReference>
<proteinExistence type="predicted"/>